<dbReference type="Gene3D" id="3.40.190.10">
    <property type="entry name" value="Periplasmic binding protein-like II"/>
    <property type="match status" value="1"/>
</dbReference>
<protein>
    <submittedName>
        <fullName evidence="2">Tripartite-type tricarboxylate transporter receptor subunit TctC</fullName>
    </submittedName>
</protein>
<dbReference type="AlphaFoldDB" id="A0AAW8D010"/>
<dbReference type="Proteomes" id="UP001242045">
    <property type="component" value="Unassembled WGS sequence"/>
</dbReference>
<evidence type="ECO:0000313" key="3">
    <source>
        <dbReference type="Proteomes" id="UP001242045"/>
    </source>
</evidence>
<evidence type="ECO:0000313" key="2">
    <source>
        <dbReference type="EMBL" id="MDP9893774.1"/>
    </source>
</evidence>
<gene>
    <name evidence="2" type="ORF">J2W31_002889</name>
</gene>
<dbReference type="InterPro" id="IPR005064">
    <property type="entry name" value="BUG"/>
</dbReference>
<dbReference type="CDD" id="cd07012">
    <property type="entry name" value="PBP2_Bug_TTT"/>
    <property type="match status" value="1"/>
</dbReference>
<dbReference type="InterPro" id="IPR042100">
    <property type="entry name" value="Bug_dom1"/>
</dbReference>
<keyword evidence="2" id="KW-0675">Receptor</keyword>
<organism evidence="2 3">
    <name type="scientific">Variovorax boronicumulans</name>
    <dbReference type="NCBI Taxonomy" id="436515"/>
    <lineage>
        <taxon>Bacteria</taxon>
        <taxon>Pseudomonadati</taxon>
        <taxon>Pseudomonadota</taxon>
        <taxon>Betaproteobacteria</taxon>
        <taxon>Burkholderiales</taxon>
        <taxon>Comamonadaceae</taxon>
        <taxon>Variovorax</taxon>
    </lineage>
</organism>
<reference evidence="2" key="1">
    <citation type="submission" date="2023-07" db="EMBL/GenBank/DDBJ databases">
        <title>Sorghum-associated microbial communities from plants grown in Nebraska, USA.</title>
        <authorList>
            <person name="Schachtman D."/>
        </authorList>
    </citation>
    <scope>NUCLEOTIDE SEQUENCE</scope>
    <source>
        <strain evidence="2">DS3754</strain>
    </source>
</reference>
<dbReference type="PANTHER" id="PTHR42928:SF5">
    <property type="entry name" value="BLR1237 PROTEIN"/>
    <property type="match status" value="1"/>
</dbReference>
<comment type="similarity">
    <text evidence="1">Belongs to the UPF0065 (bug) family.</text>
</comment>
<name>A0AAW8D010_9BURK</name>
<dbReference type="PIRSF" id="PIRSF017082">
    <property type="entry name" value="YflP"/>
    <property type="match status" value="1"/>
</dbReference>
<proteinExistence type="inferred from homology"/>
<dbReference type="PANTHER" id="PTHR42928">
    <property type="entry name" value="TRICARBOXYLATE-BINDING PROTEIN"/>
    <property type="match status" value="1"/>
</dbReference>
<accession>A0AAW8D010</accession>
<sequence>MAGASLVAGTSWGQALPNKPITLIVPFAPGGNADIVARWIAVPYAKLLGQSVIVDNRGGGGGAIGTALVSKAPADGATLLAATPGQLGTLPHMFKTPYKLDDFVPIGVLSKTSIAVVVRNGDVRFKTVEEFIAYARANPGKLNVGHAGPGSPNHLAMLQFENAANCRFTPVAYKGSGPALIDLRGGTIDVMFDQISSSLPHLKAGTLTTLVVLGLTRDASVPDTRSLKEAGLPEFDASTYIGLLAPKGVAPSVVAALTAAAQKVASDPAFDLGLKAIGSGAHYEDPKRFAEILKADEALAVSLVKQGKLVNE</sequence>
<dbReference type="Gene3D" id="3.40.190.150">
    <property type="entry name" value="Bordetella uptake gene, domain 1"/>
    <property type="match status" value="1"/>
</dbReference>
<dbReference type="SUPFAM" id="SSF53850">
    <property type="entry name" value="Periplasmic binding protein-like II"/>
    <property type="match status" value="1"/>
</dbReference>
<dbReference type="Pfam" id="PF03401">
    <property type="entry name" value="TctC"/>
    <property type="match status" value="1"/>
</dbReference>
<comment type="caution">
    <text evidence="2">The sequence shown here is derived from an EMBL/GenBank/DDBJ whole genome shotgun (WGS) entry which is preliminary data.</text>
</comment>
<dbReference type="EMBL" id="JAUSRD010000006">
    <property type="protein sequence ID" value="MDP9893774.1"/>
    <property type="molecule type" value="Genomic_DNA"/>
</dbReference>
<evidence type="ECO:0000256" key="1">
    <source>
        <dbReference type="ARBA" id="ARBA00006987"/>
    </source>
</evidence>